<feature type="non-terminal residue" evidence="2">
    <location>
        <position position="1"/>
    </location>
</feature>
<dbReference type="Proteomes" id="UP001138997">
    <property type="component" value="Unassembled WGS sequence"/>
</dbReference>
<protein>
    <recommendedName>
        <fullName evidence="1">Deoxyribonuclease NucA/NucB domain-containing protein</fullName>
    </recommendedName>
</protein>
<evidence type="ECO:0000313" key="2">
    <source>
        <dbReference type="EMBL" id="MCD5316967.1"/>
    </source>
</evidence>
<name>A0A9X1NL49_9ACTN</name>
<evidence type="ECO:0000313" key="3">
    <source>
        <dbReference type="Proteomes" id="UP001138997"/>
    </source>
</evidence>
<dbReference type="Pfam" id="PF14040">
    <property type="entry name" value="DNase_NucA_NucB"/>
    <property type="match status" value="1"/>
</dbReference>
<dbReference type="InterPro" id="IPR029476">
    <property type="entry name" value="DNase_NucA_NucB"/>
</dbReference>
<gene>
    <name evidence="2" type="ORF">LR394_39340</name>
</gene>
<proteinExistence type="predicted"/>
<keyword evidence="3" id="KW-1185">Reference proteome</keyword>
<organism evidence="2 3">
    <name type="scientific">Kineosporia babensis</name>
    <dbReference type="NCBI Taxonomy" id="499548"/>
    <lineage>
        <taxon>Bacteria</taxon>
        <taxon>Bacillati</taxon>
        <taxon>Actinomycetota</taxon>
        <taxon>Actinomycetes</taxon>
        <taxon>Kineosporiales</taxon>
        <taxon>Kineosporiaceae</taxon>
        <taxon>Kineosporia</taxon>
    </lineage>
</organism>
<sequence>QSPGWTGTRFKLCGVASQSTFNYRGTGTGQSAPGSIMVNQVIEYELSANSGEIVVHHRTVLSNKVGNIPATLRLEFSFACSGCRTNGTAYSIPISSTGTFDNTTSFSVYFSPDVGEQRNLVIAEQAKYLDTAGQTTFPNQPSPRSIPTIRCDNAIGGTTGCVVPAVRVDFVLSVSDTTIDQAAWGILWSKNNVPGLTTSLLRREGDAGQQNTNRTRTCNSTFVRDSAKYGHTTDSCDEYPFAATKESAGALGIDPSTCWEIWPHAVDGVYQVDVIKQGTSPCTRGHVEGAKNSKVGGDLGRWAVANRVMDYEEYRVQVVA</sequence>
<evidence type="ECO:0000259" key="1">
    <source>
        <dbReference type="Pfam" id="PF14040"/>
    </source>
</evidence>
<comment type="caution">
    <text evidence="2">The sequence shown here is derived from an EMBL/GenBank/DDBJ whole genome shotgun (WGS) entry which is preliminary data.</text>
</comment>
<accession>A0A9X1NL49</accession>
<feature type="domain" description="Deoxyribonuclease NucA/NucB" evidence="1">
    <location>
        <begin position="198"/>
        <end position="247"/>
    </location>
</feature>
<dbReference type="EMBL" id="JAJOMB010000038">
    <property type="protein sequence ID" value="MCD5316967.1"/>
    <property type="molecule type" value="Genomic_DNA"/>
</dbReference>
<dbReference type="AlphaFoldDB" id="A0A9X1NL49"/>
<reference evidence="2" key="1">
    <citation type="submission" date="2021-11" db="EMBL/GenBank/DDBJ databases">
        <title>Streptomyces corallinus and Kineosporia corallina sp. nov., two new coral-derived marine actinobacteria.</title>
        <authorList>
            <person name="Buangrab K."/>
            <person name="Sutthacheep M."/>
            <person name="Yeemin T."/>
            <person name="Harunari E."/>
            <person name="Igarashi Y."/>
            <person name="Sripreechasak P."/>
            <person name="Kanchanasin P."/>
            <person name="Tanasupawat S."/>
            <person name="Phongsopitanun W."/>
        </authorList>
    </citation>
    <scope>NUCLEOTIDE SEQUENCE</scope>
    <source>
        <strain evidence="2">JCM 31032</strain>
    </source>
</reference>